<keyword evidence="1" id="KW-0812">Transmembrane</keyword>
<reference evidence="2 3" key="1">
    <citation type="journal article" date="2019" name="Sci. Rep.">
        <title>Orb-weaving spider Araneus ventricosus genome elucidates the spidroin gene catalogue.</title>
        <authorList>
            <person name="Kono N."/>
            <person name="Nakamura H."/>
            <person name="Ohtoshi R."/>
            <person name="Moran D.A.P."/>
            <person name="Shinohara A."/>
            <person name="Yoshida Y."/>
            <person name="Fujiwara M."/>
            <person name="Mori M."/>
            <person name="Tomita M."/>
            <person name="Arakawa K."/>
        </authorList>
    </citation>
    <scope>NUCLEOTIDE SEQUENCE [LARGE SCALE GENOMIC DNA]</scope>
</reference>
<sequence length="163" mass="18403">MNAVSVYVYKKFGSKQLVELLLALGFASSYSETSILELSTIVRQEQIVVNEGAFLQFIFDNADFNVNTLDGLHTFQAMGGIMVTTPYDSMAPNIAVARVTNCKSSEFVKKAGPIELDVYKKKEKTLDWKLSTLQMSRVFIPFKMKFCLILFIYFGCMACIQQM</sequence>
<comment type="caution">
    <text evidence="2">The sequence shown here is derived from an EMBL/GenBank/DDBJ whole genome shotgun (WGS) entry which is preliminary data.</text>
</comment>
<evidence type="ECO:0000313" key="2">
    <source>
        <dbReference type="EMBL" id="GBL91781.1"/>
    </source>
</evidence>
<accession>A0A4Y2BHN9</accession>
<organism evidence="2 3">
    <name type="scientific">Araneus ventricosus</name>
    <name type="common">Orbweaver spider</name>
    <name type="synonym">Epeira ventricosa</name>
    <dbReference type="NCBI Taxonomy" id="182803"/>
    <lineage>
        <taxon>Eukaryota</taxon>
        <taxon>Metazoa</taxon>
        <taxon>Ecdysozoa</taxon>
        <taxon>Arthropoda</taxon>
        <taxon>Chelicerata</taxon>
        <taxon>Arachnida</taxon>
        <taxon>Araneae</taxon>
        <taxon>Araneomorphae</taxon>
        <taxon>Entelegynae</taxon>
        <taxon>Araneoidea</taxon>
        <taxon>Araneidae</taxon>
        <taxon>Araneus</taxon>
    </lineage>
</organism>
<keyword evidence="3" id="KW-1185">Reference proteome</keyword>
<dbReference type="OrthoDB" id="7473794at2759"/>
<dbReference type="EMBL" id="BGPR01000081">
    <property type="protein sequence ID" value="GBL91781.1"/>
    <property type="molecule type" value="Genomic_DNA"/>
</dbReference>
<evidence type="ECO:0000313" key="3">
    <source>
        <dbReference type="Proteomes" id="UP000499080"/>
    </source>
</evidence>
<feature type="transmembrane region" description="Helical" evidence="1">
    <location>
        <begin position="142"/>
        <end position="160"/>
    </location>
</feature>
<keyword evidence="1" id="KW-1133">Transmembrane helix</keyword>
<gene>
    <name evidence="2" type="ORF">AVEN_71415_1</name>
</gene>
<dbReference type="Proteomes" id="UP000499080">
    <property type="component" value="Unassembled WGS sequence"/>
</dbReference>
<evidence type="ECO:0000256" key="1">
    <source>
        <dbReference type="SAM" id="Phobius"/>
    </source>
</evidence>
<proteinExistence type="predicted"/>
<dbReference type="AlphaFoldDB" id="A0A4Y2BHN9"/>
<name>A0A4Y2BHN9_ARAVE</name>
<keyword evidence="1" id="KW-0472">Membrane</keyword>
<protein>
    <submittedName>
        <fullName evidence="2">Uncharacterized protein</fullName>
    </submittedName>
</protein>